<dbReference type="WBParaSite" id="maker-PairedContig_3228-snap-gene-3.19-mRNA-1">
    <property type="protein sequence ID" value="maker-PairedContig_3228-snap-gene-3.19-mRNA-1"/>
    <property type="gene ID" value="maker-PairedContig_3228-snap-gene-3.19"/>
</dbReference>
<dbReference type="SMART" id="SM00181">
    <property type="entry name" value="EGF"/>
    <property type="match status" value="1"/>
</dbReference>
<dbReference type="Gene3D" id="2.10.25.10">
    <property type="entry name" value="Laminin"/>
    <property type="match status" value="1"/>
</dbReference>
<protein>
    <recommendedName>
        <fullName evidence="5">EGF-like domain-containing protein</fullName>
    </recommendedName>
</protein>
<keyword evidence="1" id="KW-0245">EGF-like domain</keyword>
<dbReference type="Gene3D" id="2.40.128.20">
    <property type="match status" value="1"/>
</dbReference>
<evidence type="ECO:0000256" key="1">
    <source>
        <dbReference type="PROSITE-ProRule" id="PRU00076"/>
    </source>
</evidence>
<dbReference type="CDD" id="cd00054">
    <property type="entry name" value="EGF_CA"/>
    <property type="match status" value="1"/>
</dbReference>
<name>A0A1I8EMM6_WUCBA</name>
<dbReference type="PROSITE" id="PS51670">
    <property type="entry name" value="SHKT"/>
    <property type="match status" value="1"/>
</dbReference>
<dbReference type="PANTHER" id="PTHR15854">
    <property type="entry name" value="THAP4 PROTEIN"/>
    <property type="match status" value="1"/>
</dbReference>
<dbReference type="InterPro" id="IPR014878">
    <property type="entry name" value="THAP4-like_heme-bd"/>
</dbReference>
<dbReference type="PROSITE" id="PS00022">
    <property type="entry name" value="EGF_1"/>
    <property type="match status" value="1"/>
</dbReference>
<dbReference type="InterPro" id="IPR045165">
    <property type="entry name" value="Nitrobindin"/>
</dbReference>
<sequence length="308" mass="35037">MLRRIRKTFSHGNCQRELALRKLTKENCKFNPCLNGGTCIPGKVSCVCTPGWMGRYCHRHCRNVYKSCERWALEDKCEQVRTQTNFFDINCAVSCHQCIPDPKHILSNIPVPPTLEPLQFMVGRWYSVASKGFRYPTDMYLNSYEELLDIVPAEVPMFGTPSFNFTSICRSGNDTRVVRGFLTLRANSSPIEVAVLSSSNEGLTMVELGTMSGHIVTLNISYMQVHPSLDSSILPLGATRRFRRNGQFLEMIVAKLFPHNKITQYKKMFRKTQSYPFVSCKTKTISNPKSNELDVGTISTDDNEMKTF</sequence>
<dbReference type="Pfam" id="PF08768">
    <property type="entry name" value="THAP4_heme-bd"/>
    <property type="match status" value="1"/>
</dbReference>
<reference evidence="4" key="1">
    <citation type="submission" date="2016-11" db="UniProtKB">
        <authorList>
            <consortium name="WormBaseParasite"/>
        </authorList>
    </citation>
    <scope>IDENTIFICATION</scope>
    <source>
        <strain evidence="4">pt0022</strain>
    </source>
</reference>
<dbReference type="InterPro" id="IPR012674">
    <property type="entry name" value="Calycin"/>
</dbReference>
<dbReference type="PROSITE" id="PS50026">
    <property type="entry name" value="EGF_3"/>
    <property type="match status" value="1"/>
</dbReference>
<proteinExistence type="predicted"/>
<accession>A0A1I8EMM6</accession>
<dbReference type="AlphaFoldDB" id="A0A1I8EMM6"/>
<feature type="domain" description="ShKT" evidence="3">
    <location>
        <begin position="61"/>
        <end position="98"/>
    </location>
</feature>
<dbReference type="PANTHER" id="PTHR15854:SF1">
    <property type="entry name" value="PROTEIN MALE ABNORMAL 7"/>
    <property type="match status" value="1"/>
</dbReference>
<dbReference type="InterPro" id="IPR003582">
    <property type="entry name" value="ShKT_dom"/>
</dbReference>
<evidence type="ECO:0000259" key="3">
    <source>
        <dbReference type="PROSITE" id="PS51670"/>
    </source>
</evidence>
<feature type="domain" description="EGF-like" evidence="2">
    <location>
        <begin position="24"/>
        <end position="58"/>
    </location>
</feature>
<feature type="disulfide bond" evidence="1">
    <location>
        <begin position="48"/>
        <end position="57"/>
    </location>
</feature>
<comment type="caution">
    <text evidence="1">Lacks conserved residue(s) required for the propagation of feature annotation.</text>
</comment>
<dbReference type="SUPFAM" id="SSF50814">
    <property type="entry name" value="Lipocalins"/>
    <property type="match status" value="1"/>
</dbReference>
<evidence type="ECO:0008006" key="5">
    <source>
        <dbReference type="Google" id="ProtNLM"/>
    </source>
</evidence>
<evidence type="ECO:0000259" key="2">
    <source>
        <dbReference type="PROSITE" id="PS50026"/>
    </source>
</evidence>
<dbReference type="SUPFAM" id="SSF57196">
    <property type="entry name" value="EGF/Laminin"/>
    <property type="match status" value="1"/>
</dbReference>
<evidence type="ECO:0000313" key="4">
    <source>
        <dbReference type="WBParaSite" id="maker-PairedContig_3228-snap-gene-3.19-mRNA-1"/>
    </source>
</evidence>
<dbReference type="InterPro" id="IPR000742">
    <property type="entry name" value="EGF"/>
</dbReference>
<keyword evidence="1" id="KW-1015">Disulfide bond</keyword>
<organism evidence="4">
    <name type="scientific">Wuchereria bancrofti</name>
    <dbReference type="NCBI Taxonomy" id="6293"/>
    <lineage>
        <taxon>Eukaryota</taxon>
        <taxon>Metazoa</taxon>
        <taxon>Ecdysozoa</taxon>
        <taxon>Nematoda</taxon>
        <taxon>Chromadorea</taxon>
        <taxon>Rhabditida</taxon>
        <taxon>Spirurina</taxon>
        <taxon>Spiruromorpha</taxon>
        <taxon>Filarioidea</taxon>
        <taxon>Onchocercidae</taxon>
        <taxon>Wuchereria</taxon>
    </lineage>
</organism>